<dbReference type="OrthoDB" id="2941894at2759"/>
<feature type="non-terminal residue" evidence="2">
    <location>
        <position position="457"/>
    </location>
</feature>
<evidence type="ECO:0000313" key="3">
    <source>
        <dbReference type="Proteomes" id="UP000076761"/>
    </source>
</evidence>
<dbReference type="Pfam" id="PF14223">
    <property type="entry name" value="Retrotran_gag_2"/>
    <property type="match status" value="1"/>
</dbReference>
<dbReference type="InterPro" id="IPR054722">
    <property type="entry name" value="PolX-like_BBD"/>
</dbReference>
<sequence>LDLTENNYCAWAHENMHTLRLCGLGGYIDGRIVCPDRSSDPIGHNNWISNNESIIALFSLRAVQEERHFIDPATTAQEAWDALRARHEQQGPLTQITLIEQAFAARYSTEECFAMTSHRLMELVGRIWAIGIPTQDMFLAIIMLNALHDFSGVRDHIATSLSKPQSSTDPVLTSDAIHACLDYQQQIVDRDRAVSSAPDALAVQPMRTKSTLICSHCKGHGHLVASCWAEGSPMEGRRDEVLAAKKACKMGKGKGSTLSTTSTSGTRPAHVTKHYDQDGKAYLLDSTTGTAFFVADTPATAPTAASMTTESATVLHVEPSPVTPEWLAAYSESAGDRFEYEAHMALIEDFDCSVDWHERRRSDIPDECLTSFPVSPVKCSARAPLQNVEASFFLDSGATAHVSPERSDFCELHPVPPSAIKGVGGSTIQVISIGKIKLLVACGVHLELRNVLYVPQA</sequence>
<organism evidence="2 3">
    <name type="scientific">Neolentinus lepideus HHB14362 ss-1</name>
    <dbReference type="NCBI Taxonomy" id="1314782"/>
    <lineage>
        <taxon>Eukaryota</taxon>
        <taxon>Fungi</taxon>
        <taxon>Dikarya</taxon>
        <taxon>Basidiomycota</taxon>
        <taxon>Agaricomycotina</taxon>
        <taxon>Agaricomycetes</taxon>
        <taxon>Gloeophyllales</taxon>
        <taxon>Gloeophyllaceae</taxon>
        <taxon>Neolentinus</taxon>
    </lineage>
</organism>
<proteinExistence type="predicted"/>
<reference evidence="2 3" key="1">
    <citation type="journal article" date="2016" name="Mol. Biol. Evol.">
        <title>Comparative Genomics of Early-Diverging Mushroom-Forming Fungi Provides Insights into the Origins of Lignocellulose Decay Capabilities.</title>
        <authorList>
            <person name="Nagy L.G."/>
            <person name="Riley R."/>
            <person name="Tritt A."/>
            <person name="Adam C."/>
            <person name="Daum C."/>
            <person name="Floudas D."/>
            <person name="Sun H."/>
            <person name="Yadav J.S."/>
            <person name="Pangilinan J."/>
            <person name="Larsson K.H."/>
            <person name="Matsuura K."/>
            <person name="Barry K."/>
            <person name="Labutti K."/>
            <person name="Kuo R."/>
            <person name="Ohm R.A."/>
            <person name="Bhattacharya S.S."/>
            <person name="Shirouzu T."/>
            <person name="Yoshinaga Y."/>
            <person name="Martin F.M."/>
            <person name="Grigoriev I.V."/>
            <person name="Hibbett D.S."/>
        </authorList>
    </citation>
    <scope>NUCLEOTIDE SEQUENCE [LARGE SCALE GENOMIC DNA]</scope>
    <source>
        <strain evidence="2 3">HHB14362 ss-1</strain>
    </source>
</reference>
<accession>A0A165MHF2</accession>
<dbReference type="Proteomes" id="UP000076761">
    <property type="component" value="Unassembled WGS sequence"/>
</dbReference>
<gene>
    <name evidence="2" type="ORF">NEOLEDRAFT_1021034</name>
</gene>
<feature type="domain" description="Retrovirus-related Pol polyprotein from transposon TNT 1-94-like beta-barrel" evidence="1">
    <location>
        <begin position="392"/>
        <end position="456"/>
    </location>
</feature>
<name>A0A165MHF2_9AGAM</name>
<dbReference type="Pfam" id="PF22936">
    <property type="entry name" value="Pol_BBD"/>
    <property type="match status" value="1"/>
</dbReference>
<dbReference type="InParanoid" id="A0A165MHF2"/>
<dbReference type="EMBL" id="KV425688">
    <property type="protein sequence ID" value="KZT18337.1"/>
    <property type="molecule type" value="Genomic_DNA"/>
</dbReference>
<feature type="non-terminal residue" evidence="2">
    <location>
        <position position="1"/>
    </location>
</feature>
<protein>
    <recommendedName>
        <fullName evidence="1">Retrovirus-related Pol polyprotein from transposon TNT 1-94-like beta-barrel domain-containing protein</fullName>
    </recommendedName>
</protein>
<evidence type="ECO:0000313" key="2">
    <source>
        <dbReference type="EMBL" id="KZT18337.1"/>
    </source>
</evidence>
<evidence type="ECO:0000259" key="1">
    <source>
        <dbReference type="Pfam" id="PF22936"/>
    </source>
</evidence>
<keyword evidence="3" id="KW-1185">Reference proteome</keyword>
<dbReference type="AlphaFoldDB" id="A0A165MHF2"/>